<proteinExistence type="predicted"/>
<dbReference type="AlphaFoldDB" id="A0A8B8CXK7"/>
<protein>
    <submittedName>
        <fullName evidence="3">Heterogeneous nuclear ribonucleoprotein 1-like</fullName>
    </submittedName>
</protein>
<dbReference type="GeneID" id="111122492"/>
<reference evidence="3" key="1">
    <citation type="submission" date="2025-08" db="UniProtKB">
        <authorList>
            <consortium name="RefSeq"/>
        </authorList>
    </citation>
    <scope>IDENTIFICATION</scope>
    <source>
        <tissue evidence="3">Whole sample</tissue>
    </source>
</reference>
<keyword evidence="2" id="KW-1185">Reference proteome</keyword>
<evidence type="ECO:0000256" key="1">
    <source>
        <dbReference type="SAM" id="Phobius"/>
    </source>
</evidence>
<keyword evidence="1" id="KW-0472">Membrane</keyword>
<evidence type="ECO:0000313" key="3">
    <source>
        <dbReference type="RefSeq" id="XP_022319974.1"/>
    </source>
</evidence>
<organism evidence="2 3">
    <name type="scientific">Crassostrea virginica</name>
    <name type="common">Eastern oyster</name>
    <dbReference type="NCBI Taxonomy" id="6565"/>
    <lineage>
        <taxon>Eukaryota</taxon>
        <taxon>Metazoa</taxon>
        <taxon>Spiralia</taxon>
        <taxon>Lophotrochozoa</taxon>
        <taxon>Mollusca</taxon>
        <taxon>Bivalvia</taxon>
        <taxon>Autobranchia</taxon>
        <taxon>Pteriomorphia</taxon>
        <taxon>Ostreida</taxon>
        <taxon>Ostreoidea</taxon>
        <taxon>Ostreidae</taxon>
        <taxon>Crassostrea</taxon>
    </lineage>
</organism>
<dbReference type="KEGG" id="cvn:111122492"/>
<sequence length="267" mass="29566">MIQKPYKIVTTHGTNHKEHYWKQEYTLRAPNNKMTRNILFILVCLFSLSFNLVHTNDSLWSAGIPKYQNQRPQGSVATGQAYAPTGNSYGQTYAGTYSNGYAGNGYGSSVPSAPRIGVVLPQTQGYGFMGYDMYSLLGNGFYNMMGYAIPQVYGLQSIPYLHPQALLQPYYNLYGYQGHPYYQPWGHLDVYQMYGYNNPFGGYGSGGLFGYSPMGISQYGLLGLRGNPMFGYKEPGFLERLGFHGVSKDIVTVLGGAVLFAGLLKLG</sequence>
<accession>A0A8B8CXK7</accession>
<dbReference type="RefSeq" id="XP_022319974.1">
    <property type="nucleotide sequence ID" value="XM_022464266.1"/>
</dbReference>
<feature type="transmembrane region" description="Helical" evidence="1">
    <location>
        <begin position="37"/>
        <end position="54"/>
    </location>
</feature>
<evidence type="ECO:0000313" key="2">
    <source>
        <dbReference type="Proteomes" id="UP000694844"/>
    </source>
</evidence>
<keyword evidence="1" id="KW-1133">Transmembrane helix</keyword>
<dbReference type="Proteomes" id="UP000694844">
    <property type="component" value="Chromosome 3"/>
</dbReference>
<gene>
    <name evidence="3" type="primary">LOC111122492</name>
</gene>
<name>A0A8B8CXK7_CRAVI</name>
<keyword evidence="1" id="KW-0812">Transmembrane</keyword>
<dbReference type="OrthoDB" id="10445647at2759"/>